<dbReference type="GO" id="GO:0009636">
    <property type="term" value="P:response to toxic substance"/>
    <property type="evidence" value="ECO:0007669"/>
    <property type="project" value="UniProtKB-KW"/>
</dbReference>
<evidence type="ECO:0000256" key="9">
    <source>
        <dbReference type="ARBA" id="ARBA00049401"/>
    </source>
</evidence>
<evidence type="ECO:0000256" key="6">
    <source>
        <dbReference type="ARBA" id="ARBA00023002"/>
    </source>
</evidence>
<dbReference type="Proteomes" id="UP000198228">
    <property type="component" value="Chromosome I"/>
</dbReference>
<comment type="cofactor">
    <cofactor evidence="1">
        <name>FMN</name>
        <dbReference type="ChEBI" id="CHEBI:58210"/>
    </cofactor>
</comment>
<protein>
    <recommendedName>
        <fullName evidence="8">Propionate 3-nitronate monooxygenase</fullName>
    </recommendedName>
</protein>
<evidence type="ECO:0000256" key="2">
    <source>
        <dbReference type="ARBA" id="ARBA00009881"/>
    </source>
</evidence>
<sequence>MSVLSVLPRPIVAAPMAGGPSTPALAAAVSAAGGLGFLAAGMISADRLAADVAEVRTRTDRPFGVNVFLPDANGGAVDEAAVRAYAERLAPEARRHQVTLGEPVGGDDAYPEKLAALLADPVPVVSFVFGLPDRAAVAALRERGTEVWATVTSPDAASAAVGLGVDAVVVQGTEAGGHRGGLPDDDDYGVLPLLRLVAARCDRPLVAAGGMADGAGVAAVLAAGAAAAQLGTAFLRCPEAGTSPMHRAAVASTAPTALSRAFTGKRARGLVNDFLRRHDGSAPAGYPQVLHLTRPLLAAAKGSGDASVANQWAGQAHALARETPAGQLVAELTAGARAALTAAVERSGAWG</sequence>
<evidence type="ECO:0000313" key="10">
    <source>
        <dbReference type="EMBL" id="SCF34678.1"/>
    </source>
</evidence>
<keyword evidence="5" id="KW-0288">FMN</keyword>
<evidence type="ECO:0000256" key="1">
    <source>
        <dbReference type="ARBA" id="ARBA00001917"/>
    </source>
</evidence>
<dbReference type="InterPro" id="IPR013785">
    <property type="entry name" value="Aldolase_TIM"/>
</dbReference>
<evidence type="ECO:0000313" key="11">
    <source>
        <dbReference type="Proteomes" id="UP000198228"/>
    </source>
</evidence>
<dbReference type="PANTHER" id="PTHR42747:SF3">
    <property type="entry name" value="NITRONATE MONOOXYGENASE-RELATED"/>
    <property type="match status" value="1"/>
</dbReference>
<organism evidence="10 11">
    <name type="scientific">Micromonospora purpureochromogenes</name>
    <dbReference type="NCBI Taxonomy" id="47872"/>
    <lineage>
        <taxon>Bacteria</taxon>
        <taxon>Bacillati</taxon>
        <taxon>Actinomycetota</taxon>
        <taxon>Actinomycetes</taxon>
        <taxon>Micromonosporales</taxon>
        <taxon>Micromonosporaceae</taxon>
        <taxon>Micromonospora</taxon>
    </lineage>
</organism>
<keyword evidence="3" id="KW-0216">Detoxification</keyword>
<dbReference type="GO" id="GO:0018580">
    <property type="term" value="F:nitronate monooxygenase activity"/>
    <property type="evidence" value="ECO:0007669"/>
    <property type="project" value="InterPro"/>
</dbReference>
<evidence type="ECO:0000256" key="7">
    <source>
        <dbReference type="ARBA" id="ARBA00023033"/>
    </source>
</evidence>
<evidence type="ECO:0000256" key="4">
    <source>
        <dbReference type="ARBA" id="ARBA00022630"/>
    </source>
</evidence>
<evidence type="ECO:0000256" key="3">
    <source>
        <dbReference type="ARBA" id="ARBA00022575"/>
    </source>
</evidence>
<dbReference type="EMBL" id="LT607410">
    <property type="protein sequence ID" value="SCF34678.1"/>
    <property type="molecule type" value="Genomic_DNA"/>
</dbReference>
<keyword evidence="4" id="KW-0285">Flavoprotein</keyword>
<accession>A0A1C4ZP01</accession>
<comment type="similarity">
    <text evidence="2">Belongs to the nitronate monooxygenase family. NMO class I subfamily.</text>
</comment>
<dbReference type="AlphaFoldDB" id="A0A1C4ZP01"/>
<comment type="catalytic activity">
    <reaction evidence="9">
        <text>3 propionate 3-nitronate + 3 O2 + H2O = 3 3-oxopropanoate + 2 nitrate + nitrite + H2O2 + 3 H(+)</text>
        <dbReference type="Rhea" id="RHEA:57332"/>
        <dbReference type="ChEBI" id="CHEBI:15377"/>
        <dbReference type="ChEBI" id="CHEBI:15378"/>
        <dbReference type="ChEBI" id="CHEBI:15379"/>
        <dbReference type="ChEBI" id="CHEBI:16240"/>
        <dbReference type="ChEBI" id="CHEBI:16301"/>
        <dbReference type="ChEBI" id="CHEBI:17632"/>
        <dbReference type="ChEBI" id="CHEBI:33190"/>
        <dbReference type="ChEBI" id="CHEBI:136067"/>
    </reaction>
</comment>
<evidence type="ECO:0000256" key="8">
    <source>
        <dbReference type="ARBA" id="ARBA00031155"/>
    </source>
</evidence>
<dbReference type="CDD" id="cd04730">
    <property type="entry name" value="NPD_like"/>
    <property type="match status" value="1"/>
</dbReference>
<dbReference type="PANTHER" id="PTHR42747">
    <property type="entry name" value="NITRONATE MONOOXYGENASE-RELATED"/>
    <property type="match status" value="1"/>
</dbReference>
<keyword evidence="7" id="KW-0503">Monooxygenase</keyword>
<dbReference type="RefSeq" id="WP_088963044.1">
    <property type="nucleotide sequence ID" value="NZ_LT607410.1"/>
</dbReference>
<dbReference type="SUPFAM" id="SSF51412">
    <property type="entry name" value="Inosine monophosphate dehydrogenase (IMPDH)"/>
    <property type="match status" value="1"/>
</dbReference>
<name>A0A1C4ZP01_9ACTN</name>
<keyword evidence="6" id="KW-0560">Oxidoreductase</keyword>
<reference evidence="10 11" key="1">
    <citation type="submission" date="2016-06" db="EMBL/GenBank/DDBJ databases">
        <authorList>
            <person name="Kjaerup R.B."/>
            <person name="Dalgaard T.S."/>
            <person name="Juul-Madsen H.R."/>
        </authorList>
    </citation>
    <scope>NUCLEOTIDE SEQUENCE [LARGE SCALE GENOMIC DNA]</scope>
    <source>
        <strain evidence="10 11">DSM 43821</strain>
    </source>
</reference>
<proteinExistence type="inferred from homology"/>
<evidence type="ECO:0000256" key="5">
    <source>
        <dbReference type="ARBA" id="ARBA00022643"/>
    </source>
</evidence>
<gene>
    <name evidence="10" type="ORF">GA0074696_4672</name>
</gene>
<dbReference type="Pfam" id="PF03060">
    <property type="entry name" value="NMO"/>
    <property type="match status" value="1"/>
</dbReference>
<dbReference type="Gene3D" id="3.20.20.70">
    <property type="entry name" value="Aldolase class I"/>
    <property type="match status" value="1"/>
</dbReference>
<dbReference type="InterPro" id="IPR004136">
    <property type="entry name" value="NMO"/>
</dbReference>